<feature type="transmembrane region" description="Helical" evidence="7">
    <location>
        <begin position="196"/>
        <end position="219"/>
    </location>
</feature>
<evidence type="ECO:0000256" key="7">
    <source>
        <dbReference type="SAM" id="Phobius"/>
    </source>
</evidence>
<dbReference type="InterPro" id="IPR000731">
    <property type="entry name" value="SSD"/>
</dbReference>
<evidence type="ECO:0000256" key="1">
    <source>
        <dbReference type="ARBA" id="ARBA00004651"/>
    </source>
</evidence>
<sequence>MPSRLAGLPAGRRTKWVVLATWLILLMVGGALGGRLQGATKNNADAYLPGGAEATQVIKLQKRLHHEDGMLTVVAYERRGGVTAQDVASARSVAERLKGVPHIGPVAGPITSRDGEAMQLLVPIQGDGDVVLTAIDEVRKVVERGPPAGLDVRVTGPGGTMSDLIGVFKEIDGTLLFVTLGVVIVMLLLTYRSPFLWIVPLFAVGSAYMLSQGLVYLLAEAGLTVNSQSTGILAVLVFGVGTDYALLLIARYREELHRHEDRHEAMRLALRRAGPAVLASAATVTLALLCLLVAELNSTSGLGPVAAVGVVCALAAMTTLLPALLATLPRRVFWPAVPRYDARYVAEPDALEKEHGVWARVAGFVSARPRVISVGGALVLAALAFGMLSLKAGPVSNAGQFVGTPDSVVGERVMARHFPAGAGSPAVVIGPRGPGLRAVIARTPGVSEVSAPVALGGYEQYEATLSSAADTQAARDTVDRLRTAVRPLGAKVGGNTAVNLDTQRAAAHDNKVIIPIILAVVFVILALLLRAVVAPVLLMATVVLSFAASLGVCGLVFRHVFGFEGADSGFPLQIFLFLVALGVDYNIFLMTRVREESQRLGTRRGVLRGLTVTGGVITSAGVVLAATFAALATLPVTGTVEMAFAVAFGVLLDSLLIRSLLVPALAYDVGRRIWWPGYAAGDRPLESGERPLPQTVR</sequence>
<dbReference type="InterPro" id="IPR050545">
    <property type="entry name" value="Mycobact_MmpL"/>
</dbReference>
<feature type="transmembrane region" description="Helical" evidence="7">
    <location>
        <begin position="231"/>
        <end position="252"/>
    </location>
</feature>
<evidence type="ECO:0000256" key="6">
    <source>
        <dbReference type="ARBA" id="ARBA00023136"/>
    </source>
</evidence>
<feature type="transmembrane region" description="Helical" evidence="7">
    <location>
        <begin position="643"/>
        <end position="667"/>
    </location>
</feature>
<feature type="transmembrane region" description="Helical" evidence="7">
    <location>
        <begin position="610"/>
        <end position="631"/>
    </location>
</feature>
<evidence type="ECO:0000256" key="5">
    <source>
        <dbReference type="ARBA" id="ARBA00022989"/>
    </source>
</evidence>
<evidence type="ECO:0000313" key="9">
    <source>
        <dbReference type="EMBL" id="GAA4637956.1"/>
    </source>
</evidence>
<keyword evidence="10" id="KW-1185">Reference proteome</keyword>
<keyword evidence="4 7" id="KW-0812">Transmembrane</keyword>
<evidence type="ECO:0000259" key="8">
    <source>
        <dbReference type="PROSITE" id="PS50156"/>
    </source>
</evidence>
<accession>A0ABP8UT22</accession>
<dbReference type="RefSeq" id="WP_345441197.1">
    <property type="nucleotide sequence ID" value="NZ_BAABHK010000021.1"/>
</dbReference>
<dbReference type="SUPFAM" id="SSF82866">
    <property type="entry name" value="Multidrug efflux transporter AcrB transmembrane domain"/>
    <property type="match status" value="2"/>
</dbReference>
<keyword evidence="5 7" id="KW-1133">Transmembrane helix</keyword>
<name>A0ABP8UT22_9ACTN</name>
<dbReference type="Pfam" id="PF03176">
    <property type="entry name" value="MMPL"/>
    <property type="match status" value="2"/>
</dbReference>
<organism evidence="9 10">
    <name type="scientific">Actinoallomurus vinaceus</name>
    <dbReference type="NCBI Taxonomy" id="1080074"/>
    <lineage>
        <taxon>Bacteria</taxon>
        <taxon>Bacillati</taxon>
        <taxon>Actinomycetota</taxon>
        <taxon>Actinomycetes</taxon>
        <taxon>Streptosporangiales</taxon>
        <taxon>Thermomonosporaceae</taxon>
        <taxon>Actinoallomurus</taxon>
    </lineage>
</organism>
<gene>
    <name evidence="9" type="ORF">GCM10023196_093810</name>
</gene>
<dbReference type="PANTHER" id="PTHR33406">
    <property type="entry name" value="MEMBRANE PROTEIN MJ1562-RELATED"/>
    <property type="match status" value="1"/>
</dbReference>
<comment type="caution">
    <text evidence="9">The sequence shown here is derived from an EMBL/GenBank/DDBJ whole genome shotgun (WGS) entry which is preliminary data.</text>
</comment>
<evidence type="ECO:0000313" key="10">
    <source>
        <dbReference type="Proteomes" id="UP001501442"/>
    </source>
</evidence>
<dbReference type="Gene3D" id="1.20.1640.10">
    <property type="entry name" value="Multidrug efflux transporter AcrB transmembrane domain"/>
    <property type="match status" value="2"/>
</dbReference>
<feature type="transmembrane region" description="Helical" evidence="7">
    <location>
        <begin position="536"/>
        <end position="557"/>
    </location>
</feature>
<comment type="subcellular location">
    <subcellularLocation>
        <location evidence="1">Cell membrane</location>
        <topology evidence="1">Multi-pass membrane protein</topology>
    </subcellularLocation>
</comment>
<feature type="transmembrane region" description="Helical" evidence="7">
    <location>
        <begin position="512"/>
        <end position="529"/>
    </location>
</feature>
<dbReference type="PANTHER" id="PTHR33406:SF6">
    <property type="entry name" value="MEMBRANE PROTEIN YDGH-RELATED"/>
    <property type="match status" value="1"/>
</dbReference>
<protein>
    <submittedName>
        <fullName evidence="9">MMPL family transporter</fullName>
    </submittedName>
</protein>
<feature type="transmembrane region" description="Helical" evidence="7">
    <location>
        <begin position="371"/>
        <end position="390"/>
    </location>
</feature>
<feature type="transmembrane region" description="Helical" evidence="7">
    <location>
        <begin position="171"/>
        <end position="189"/>
    </location>
</feature>
<reference evidence="10" key="1">
    <citation type="journal article" date="2019" name="Int. J. Syst. Evol. Microbiol.">
        <title>The Global Catalogue of Microorganisms (GCM) 10K type strain sequencing project: providing services to taxonomists for standard genome sequencing and annotation.</title>
        <authorList>
            <consortium name="The Broad Institute Genomics Platform"/>
            <consortium name="The Broad Institute Genome Sequencing Center for Infectious Disease"/>
            <person name="Wu L."/>
            <person name="Ma J."/>
        </authorList>
    </citation>
    <scope>NUCLEOTIDE SEQUENCE [LARGE SCALE GENOMIC DNA]</scope>
    <source>
        <strain evidence="10">JCM 17939</strain>
    </source>
</reference>
<dbReference type="PROSITE" id="PS50156">
    <property type="entry name" value="SSD"/>
    <property type="match status" value="2"/>
</dbReference>
<evidence type="ECO:0000256" key="4">
    <source>
        <dbReference type="ARBA" id="ARBA00022692"/>
    </source>
</evidence>
<evidence type="ECO:0000256" key="2">
    <source>
        <dbReference type="ARBA" id="ARBA00010157"/>
    </source>
</evidence>
<feature type="transmembrane region" description="Helical" evidence="7">
    <location>
        <begin position="569"/>
        <end position="589"/>
    </location>
</feature>
<keyword evidence="6 7" id="KW-0472">Membrane</keyword>
<dbReference type="Proteomes" id="UP001501442">
    <property type="component" value="Unassembled WGS sequence"/>
</dbReference>
<keyword evidence="3" id="KW-1003">Cell membrane</keyword>
<dbReference type="EMBL" id="BAABHK010000021">
    <property type="protein sequence ID" value="GAA4637956.1"/>
    <property type="molecule type" value="Genomic_DNA"/>
</dbReference>
<evidence type="ECO:0000256" key="3">
    <source>
        <dbReference type="ARBA" id="ARBA00022475"/>
    </source>
</evidence>
<feature type="transmembrane region" description="Helical" evidence="7">
    <location>
        <begin position="273"/>
        <end position="294"/>
    </location>
</feature>
<feature type="domain" description="SSD" evidence="8">
    <location>
        <begin position="539"/>
        <end position="667"/>
    </location>
</feature>
<feature type="transmembrane region" description="Helical" evidence="7">
    <location>
        <begin position="306"/>
        <end position="328"/>
    </location>
</feature>
<proteinExistence type="inferred from homology"/>
<feature type="domain" description="SSD" evidence="8">
    <location>
        <begin position="196"/>
        <end position="327"/>
    </location>
</feature>
<comment type="similarity">
    <text evidence="2">Belongs to the resistance-nodulation-cell division (RND) (TC 2.A.6) family. MmpL subfamily.</text>
</comment>
<dbReference type="InterPro" id="IPR004869">
    <property type="entry name" value="MMPL_dom"/>
</dbReference>